<reference evidence="3 4" key="1">
    <citation type="submission" date="2018-11" db="EMBL/GenBank/DDBJ databases">
        <authorList>
            <consortium name="Pathogen Informatics"/>
        </authorList>
    </citation>
    <scope>NUCLEOTIDE SEQUENCE [LARGE SCALE GENOMIC DNA]</scope>
</reference>
<feature type="coiled-coil region" evidence="1">
    <location>
        <begin position="232"/>
        <end position="266"/>
    </location>
</feature>
<evidence type="ECO:0000256" key="1">
    <source>
        <dbReference type="SAM" id="Coils"/>
    </source>
</evidence>
<sequence length="276" mass="30198">MARQQDVSKEARQNATSAVKQIANEMAKLLDGVKCVRRDVAEKFLGRHVAFHHHYLPGYGKEGSSAGSTRFASHQTSCLQMRLDSVGRVVVGEGASSEAEKRIDAALQRLEDGLNQARTHEQANTPSVQPILSMTKSIALAAREFIQAVRSSSGAGETPKTPRSNSEAATLGRSVSPNMLIMSTMLTSYLIYEYMSIFELPELSVAMATEYLCELARFCSASRPEGPTAAPKIDTQAKIQTEQAALEDLQHQLEELNRQQAVIQSDCPTDQLSSHF</sequence>
<evidence type="ECO:0000313" key="4">
    <source>
        <dbReference type="Proteomes" id="UP000281553"/>
    </source>
</evidence>
<dbReference type="EMBL" id="UYRU01050635">
    <property type="protein sequence ID" value="VDN11078.1"/>
    <property type="molecule type" value="Genomic_DNA"/>
</dbReference>
<organism evidence="3 4">
    <name type="scientific">Dibothriocephalus latus</name>
    <name type="common">Fish tapeworm</name>
    <name type="synonym">Diphyllobothrium latum</name>
    <dbReference type="NCBI Taxonomy" id="60516"/>
    <lineage>
        <taxon>Eukaryota</taxon>
        <taxon>Metazoa</taxon>
        <taxon>Spiralia</taxon>
        <taxon>Lophotrochozoa</taxon>
        <taxon>Platyhelminthes</taxon>
        <taxon>Cestoda</taxon>
        <taxon>Eucestoda</taxon>
        <taxon>Diphyllobothriidea</taxon>
        <taxon>Diphyllobothriidae</taxon>
        <taxon>Dibothriocephalus</taxon>
    </lineage>
</organism>
<name>A0A3P7LMC5_DIBLA</name>
<accession>A0A3P7LMC5</accession>
<gene>
    <name evidence="3" type="ORF">DILT_LOCUS6909</name>
</gene>
<dbReference type="OrthoDB" id="6270331at2759"/>
<dbReference type="Proteomes" id="UP000281553">
    <property type="component" value="Unassembled WGS sequence"/>
</dbReference>
<proteinExistence type="predicted"/>
<evidence type="ECO:0008006" key="5">
    <source>
        <dbReference type="Google" id="ProtNLM"/>
    </source>
</evidence>
<dbReference type="AlphaFoldDB" id="A0A3P7LMC5"/>
<feature type="region of interest" description="Disordered" evidence="2">
    <location>
        <begin position="151"/>
        <end position="170"/>
    </location>
</feature>
<protein>
    <recommendedName>
        <fullName evidence="5">I/LWEQ domain-containing protein</fullName>
    </recommendedName>
</protein>
<evidence type="ECO:0000313" key="3">
    <source>
        <dbReference type="EMBL" id="VDN11078.1"/>
    </source>
</evidence>
<keyword evidence="4" id="KW-1185">Reference proteome</keyword>
<keyword evidence="1" id="KW-0175">Coiled coil</keyword>
<evidence type="ECO:0000256" key="2">
    <source>
        <dbReference type="SAM" id="MobiDB-lite"/>
    </source>
</evidence>